<evidence type="ECO:0000256" key="6">
    <source>
        <dbReference type="ARBA" id="ARBA00023002"/>
    </source>
</evidence>
<evidence type="ECO:0000256" key="3">
    <source>
        <dbReference type="ARBA" id="ARBA00010617"/>
    </source>
</evidence>
<keyword evidence="6 10" id="KW-0560">Oxidoreductase</keyword>
<dbReference type="InterPro" id="IPR017972">
    <property type="entry name" value="Cyt_P450_CS"/>
</dbReference>
<sequence length="513" mass="57942">MTLLVTLYFSALYIALIVLFGKMLRKHPQLPPGPPPDPIIGHLRLIPKDNNEKFFYDLSKTYGKVMHLRIPGQVMIILNSAKAAIDLLDKRSSIYSDRASSEVFMLMGWGDNVTFFPYGKRFQKHRKMLQEYFHQKKCEAYFPLQAQEAQRLLQNFMSNPNDFGNHIRKFATCIIIRITYGHNVTSADDPYLKITGDVGHCLTNCGSPGSNIVDLIPCLKYFPSWFPGTFYAHQARSYKPIIDVLHHYPFEDVQKQMATGTIEGPSYLQYHLEQLQRDHKDCPFDISDIQGTSGVIYGAGADTTWSTVLIFMLAMVLHPHVQIKAQEEIDRLLGTGRLPGFSDRPILPYMECVVQESYRWNNAVPAGIPHRSLEDDIYNGMFIPKGSIIVANTRGISMDEDVYSDPALFNPDRYLPKPHGNAEPYLIGQFGFGRRICPGRHLADASVWIAIASVLATFSISKSVGDDGKEITPDLIFETGITSHPKPFKCKITPRSQISRSAINQGSVWAEQY</sequence>
<keyword evidence="4 9" id="KW-0349">Heme</keyword>
<name>A0A5C3LTN2_9AGAR</name>
<feature type="transmembrane region" description="Helical" evidence="11">
    <location>
        <begin position="6"/>
        <end position="24"/>
    </location>
</feature>
<dbReference type="GO" id="GO:0004497">
    <property type="term" value="F:monooxygenase activity"/>
    <property type="evidence" value="ECO:0007669"/>
    <property type="project" value="UniProtKB-KW"/>
</dbReference>
<evidence type="ECO:0000256" key="8">
    <source>
        <dbReference type="ARBA" id="ARBA00023033"/>
    </source>
</evidence>
<dbReference type="PANTHER" id="PTHR46300:SF5">
    <property type="entry name" value="CYTOCHROME P450"/>
    <property type="match status" value="1"/>
</dbReference>
<keyword evidence="11" id="KW-0812">Transmembrane</keyword>
<evidence type="ECO:0000256" key="10">
    <source>
        <dbReference type="RuleBase" id="RU000461"/>
    </source>
</evidence>
<dbReference type="GO" id="GO:0005506">
    <property type="term" value="F:iron ion binding"/>
    <property type="evidence" value="ECO:0007669"/>
    <property type="project" value="InterPro"/>
</dbReference>
<evidence type="ECO:0000256" key="1">
    <source>
        <dbReference type="ARBA" id="ARBA00001971"/>
    </source>
</evidence>
<keyword evidence="7 9" id="KW-0408">Iron</keyword>
<dbReference type="CDD" id="cd11065">
    <property type="entry name" value="CYP64-like"/>
    <property type="match status" value="1"/>
</dbReference>
<keyword evidence="8 10" id="KW-0503">Monooxygenase</keyword>
<feature type="binding site" description="axial binding residue" evidence="9">
    <location>
        <position position="437"/>
    </location>
    <ligand>
        <name>heme</name>
        <dbReference type="ChEBI" id="CHEBI:30413"/>
    </ligand>
    <ligandPart>
        <name>Fe</name>
        <dbReference type="ChEBI" id="CHEBI:18248"/>
    </ligandPart>
</feature>
<gene>
    <name evidence="12" type="ORF">BDQ12DRAFT_756417</name>
</gene>
<protein>
    <submittedName>
        <fullName evidence="12">Cytochrome P450</fullName>
    </submittedName>
</protein>
<dbReference type="Proteomes" id="UP000308652">
    <property type="component" value="Unassembled WGS sequence"/>
</dbReference>
<dbReference type="EMBL" id="ML213616">
    <property type="protein sequence ID" value="TFK36152.1"/>
    <property type="molecule type" value="Genomic_DNA"/>
</dbReference>
<proteinExistence type="inferred from homology"/>
<evidence type="ECO:0000256" key="9">
    <source>
        <dbReference type="PIRSR" id="PIRSR602401-1"/>
    </source>
</evidence>
<evidence type="ECO:0000313" key="13">
    <source>
        <dbReference type="Proteomes" id="UP000308652"/>
    </source>
</evidence>
<comment type="pathway">
    <text evidence="2">Secondary metabolite biosynthesis.</text>
</comment>
<comment type="similarity">
    <text evidence="3 10">Belongs to the cytochrome P450 family.</text>
</comment>
<keyword evidence="5 9" id="KW-0479">Metal-binding</keyword>
<dbReference type="Gene3D" id="1.10.630.10">
    <property type="entry name" value="Cytochrome P450"/>
    <property type="match status" value="1"/>
</dbReference>
<dbReference type="InterPro" id="IPR036396">
    <property type="entry name" value="Cyt_P450_sf"/>
</dbReference>
<dbReference type="PRINTS" id="PR00463">
    <property type="entry name" value="EP450I"/>
</dbReference>
<dbReference type="GO" id="GO:0016705">
    <property type="term" value="F:oxidoreductase activity, acting on paired donors, with incorporation or reduction of molecular oxygen"/>
    <property type="evidence" value="ECO:0007669"/>
    <property type="project" value="InterPro"/>
</dbReference>
<dbReference type="PANTHER" id="PTHR46300">
    <property type="entry name" value="P450, PUTATIVE (EUROFUNG)-RELATED-RELATED"/>
    <property type="match status" value="1"/>
</dbReference>
<dbReference type="InterPro" id="IPR001128">
    <property type="entry name" value="Cyt_P450"/>
</dbReference>
<keyword evidence="11" id="KW-1133">Transmembrane helix</keyword>
<evidence type="ECO:0000256" key="7">
    <source>
        <dbReference type="ARBA" id="ARBA00023004"/>
    </source>
</evidence>
<dbReference type="AlphaFoldDB" id="A0A5C3LTN2"/>
<accession>A0A5C3LTN2</accession>
<keyword evidence="13" id="KW-1185">Reference proteome</keyword>
<dbReference type="STRING" id="68775.A0A5C3LTN2"/>
<evidence type="ECO:0000256" key="2">
    <source>
        <dbReference type="ARBA" id="ARBA00005179"/>
    </source>
</evidence>
<dbReference type="InterPro" id="IPR050364">
    <property type="entry name" value="Cytochrome_P450_fung"/>
</dbReference>
<dbReference type="PROSITE" id="PS00086">
    <property type="entry name" value="CYTOCHROME_P450"/>
    <property type="match status" value="1"/>
</dbReference>
<evidence type="ECO:0000256" key="11">
    <source>
        <dbReference type="SAM" id="Phobius"/>
    </source>
</evidence>
<dbReference type="OrthoDB" id="2789670at2759"/>
<keyword evidence="11" id="KW-0472">Membrane</keyword>
<dbReference type="SUPFAM" id="SSF48264">
    <property type="entry name" value="Cytochrome P450"/>
    <property type="match status" value="1"/>
</dbReference>
<comment type="cofactor">
    <cofactor evidence="1 9">
        <name>heme</name>
        <dbReference type="ChEBI" id="CHEBI:30413"/>
    </cofactor>
</comment>
<dbReference type="Pfam" id="PF00067">
    <property type="entry name" value="p450"/>
    <property type="match status" value="1"/>
</dbReference>
<organism evidence="12 13">
    <name type="scientific">Crucibulum laeve</name>
    <dbReference type="NCBI Taxonomy" id="68775"/>
    <lineage>
        <taxon>Eukaryota</taxon>
        <taxon>Fungi</taxon>
        <taxon>Dikarya</taxon>
        <taxon>Basidiomycota</taxon>
        <taxon>Agaricomycotina</taxon>
        <taxon>Agaricomycetes</taxon>
        <taxon>Agaricomycetidae</taxon>
        <taxon>Agaricales</taxon>
        <taxon>Agaricineae</taxon>
        <taxon>Nidulariaceae</taxon>
        <taxon>Crucibulum</taxon>
    </lineage>
</organism>
<dbReference type="InterPro" id="IPR002401">
    <property type="entry name" value="Cyt_P450_E_grp-I"/>
</dbReference>
<evidence type="ECO:0000256" key="5">
    <source>
        <dbReference type="ARBA" id="ARBA00022723"/>
    </source>
</evidence>
<reference evidence="12 13" key="1">
    <citation type="journal article" date="2019" name="Nat. Ecol. Evol.">
        <title>Megaphylogeny resolves global patterns of mushroom evolution.</title>
        <authorList>
            <person name="Varga T."/>
            <person name="Krizsan K."/>
            <person name="Foldi C."/>
            <person name="Dima B."/>
            <person name="Sanchez-Garcia M."/>
            <person name="Sanchez-Ramirez S."/>
            <person name="Szollosi G.J."/>
            <person name="Szarkandi J.G."/>
            <person name="Papp V."/>
            <person name="Albert L."/>
            <person name="Andreopoulos W."/>
            <person name="Angelini C."/>
            <person name="Antonin V."/>
            <person name="Barry K.W."/>
            <person name="Bougher N.L."/>
            <person name="Buchanan P."/>
            <person name="Buyck B."/>
            <person name="Bense V."/>
            <person name="Catcheside P."/>
            <person name="Chovatia M."/>
            <person name="Cooper J."/>
            <person name="Damon W."/>
            <person name="Desjardin D."/>
            <person name="Finy P."/>
            <person name="Geml J."/>
            <person name="Haridas S."/>
            <person name="Hughes K."/>
            <person name="Justo A."/>
            <person name="Karasinski D."/>
            <person name="Kautmanova I."/>
            <person name="Kiss B."/>
            <person name="Kocsube S."/>
            <person name="Kotiranta H."/>
            <person name="LaButti K.M."/>
            <person name="Lechner B.E."/>
            <person name="Liimatainen K."/>
            <person name="Lipzen A."/>
            <person name="Lukacs Z."/>
            <person name="Mihaltcheva S."/>
            <person name="Morgado L.N."/>
            <person name="Niskanen T."/>
            <person name="Noordeloos M.E."/>
            <person name="Ohm R.A."/>
            <person name="Ortiz-Santana B."/>
            <person name="Ovrebo C."/>
            <person name="Racz N."/>
            <person name="Riley R."/>
            <person name="Savchenko A."/>
            <person name="Shiryaev A."/>
            <person name="Soop K."/>
            <person name="Spirin V."/>
            <person name="Szebenyi C."/>
            <person name="Tomsovsky M."/>
            <person name="Tulloss R.E."/>
            <person name="Uehling J."/>
            <person name="Grigoriev I.V."/>
            <person name="Vagvolgyi C."/>
            <person name="Papp T."/>
            <person name="Martin F.M."/>
            <person name="Miettinen O."/>
            <person name="Hibbett D.S."/>
            <person name="Nagy L.G."/>
        </authorList>
    </citation>
    <scope>NUCLEOTIDE SEQUENCE [LARGE SCALE GENOMIC DNA]</scope>
    <source>
        <strain evidence="12 13">CBS 166.37</strain>
    </source>
</reference>
<dbReference type="GO" id="GO:0020037">
    <property type="term" value="F:heme binding"/>
    <property type="evidence" value="ECO:0007669"/>
    <property type="project" value="InterPro"/>
</dbReference>
<evidence type="ECO:0000313" key="12">
    <source>
        <dbReference type="EMBL" id="TFK36152.1"/>
    </source>
</evidence>
<evidence type="ECO:0000256" key="4">
    <source>
        <dbReference type="ARBA" id="ARBA00022617"/>
    </source>
</evidence>